<name>A0A8S0VZZ7_CYCAE</name>
<dbReference type="PANTHER" id="PTHR43431">
    <property type="entry name" value="OXIDOREDUCTASE, SHORT CHAIN DEHYDROGENASE/REDUCTASE FAMILY (AFU_ORTHOLOGUE AFUA_5G14000)"/>
    <property type="match status" value="1"/>
</dbReference>
<dbReference type="InterPro" id="IPR036291">
    <property type="entry name" value="NAD(P)-bd_dom_sf"/>
</dbReference>
<evidence type="ECO:0000313" key="3">
    <source>
        <dbReference type="Proteomes" id="UP000467700"/>
    </source>
</evidence>
<dbReference type="Pfam" id="PF00106">
    <property type="entry name" value="adh_short"/>
    <property type="match status" value="1"/>
</dbReference>
<dbReference type="Proteomes" id="UP000467700">
    <property type="component" value="Unassembled WGS sequence"/>
</dbReference>
<evidence type="ECO:0008006" key="4">
    <source>
        <dbReference type="Google" id="ProtNLM"/>
    </source>
</evidence>
<dbReference type="PRINTS" id="PR00081">
    <property type="entry name" value="GDHRDH"/>
</dbReference>
<keyword evidence="3" id="KW-1185">Reference proteome</keyword>
<dbReference type="Gene3D" id="3.40.50.720">
    <property type="entry name" value="NAD(P)-binding Rossmann-like Domain"/>
    <property type="match status" value="1"/>
</dbReference>
<dbReference type="EMBL" id="CACVBS010000045">
    <property type="protein sequence ID" value="CAA7264475.1"/>
    <property type="molecule type" value="Genomic_DNA"/>
</dbReference>
<sequence>MASLAAKRVLVVAGIGNGTGTGASTARLFAKNGYNVAIIARGDRFVQGLANEINSSGGEAAPFMVPSYSHDHLTAAWASIHKRFPKPEYTVRAAVFNVAYGVLRPFLDTTPQEVQESLDTNVAAAFSFARGAILAFKDSDIEETNGARGTLIFTGSTRSIRGNVTTSAYAAGKWGSRALSQSLAKEFGPQYIHVAHSIIDGYRQREHRSAEWTDNEDVRLRPESIASSYLYLVNQDRSAWTWELVLRPAHGKLF</sequence>
<keyword evidence="1" id="KW-0521">NADP</keyword>
<dbReference type="PROSITE" id="PS00061">
    <property type="entry name" value="ADH_SHORT"/>
    <property type="match status" value="1"/>
</dbReference>
<dbReference type="OrthoDB" id="5399006at2759"/>
<dbReference type="SUPFAM" id="SSF51735">
    <property type="entry name" value="NAD(P)-binding Rossmann-fold domains"/>
    <property type="match status" value="1"/>
</dbReference>
<reference evidence="2 3" key="1">
    <citation type="submission" date="2020-01" db="EMBL/GenBank/DDBJ databases">
        <authorList>
            <person name="Gupta K D."/>
        </authorList>
    </citation>
    <scope>NUCLEOTIDE SEQUENCE [LARGE SCALE GENOMIC DNA]</scope>
</reference>
<comment type="caution">
    <text evidence="2">The sequence shown here is derived from an EMBL/GenBank/DDBJ whole genome shotgun (WGS) entry which is preliminary data.</text>
</comment>
<evidence type="ECO:0000313" key="2">
    <source>
        <dbReference type="EMBL" id="CAA7264475.1"/>
    </source>
</evidence>
<proteinExistence type="predicted"/>
<accession>A0A8S0VZZ7</accession>
<evidence type="ECO:0000256" key="1">
    <source>
        <dbReference type="ARBA" id="ARBA00022857"/>
    </source>
</evidence>
<dbReference type="PANTHER" id="PTHR43431:SF7">
    <property type="entry name" value="OXIDOREDUCTASE, SHORT CHAIN DEHYDROGENASE_REDUCTASE FAMILY (AFU_ORTHOLOGUE AFUA_5G14000)"/>
    <property type="match status" value="1"/>
</dbReference>
<dbReference type="AlphaFoldDB" id="A0A8S0VZZ7"/>
<dbReference type="InterPro" id="IPR020904">
    <property type="entry name" value="Sc_DH/Rdtase_CS"/>
</dbReference>
<protein>
    <recommendedName>
        <fullName evidence="4">NAD(P)-binding protein</fullName>
    </recommendedName>
</protein>
<organism evidence="2 3">
    <name type="scientific">Cyclocybe aegerita</name>
    <name type="common">Black poplar mushroom</name>
    <name type="synonym">Agrocybe aegerita</name>
    <dbReference type="NCBI Taxonomy" id="1973307"/>
    <lineage>
        <taxon>Eukaryota</taxon>
        <taxon>Fungi</taxon>
        <taxon>Dikarya</taxon>
        <taxon>Basidiomycota</taxon>
        <taxon>Agaricomycotina</taxon>
        <taxon>Agaricomycetes</taxon>
        <taxon>Agaricomycetidae</taxon>
        <taxon>Agaricales</taxon>
        <taxon>Agaricineae</taxon>
        <taxon>Bolbitiaceae</taxon>
        <taxon>Cyclocybe</taxon>
    </lineage>
</organism>
<dbReference type="InterPro" id="IPR002347">
    <property type="entry name" value="SDR_fam"/>
</dbReference>
<gene>
    <name evidence="2" type="ORF">AAE3_LOCUS6836</name>
</gene>